<keyword evidence="7" id="KW-0051">Antiviral defense</keyword>
<evidence type="ECO:0000256" key="2">
    <source>
        <dbReference type="ARBA" id="ARBA00022679"/>
    </source>
</evidence>
<comment type="catalytic activity">
    <reaction evidence="9">
        <text>DNA(n) + a 2'-deoxyribonucleoside 5'-triphosphate = DNA(n+1) + diphosphate</text>
        <dbReference type="Rhea" id="RHEA:22508"/>
        <dbReference type="Rhea" id="RHEA-COMP:17339"/>
        <dbReference type="Rhea" id="RHEA-COMP:17340"/>
        <dbReference type="ChEBI" id="CHEBI:33019"/>
        <dbReference type="ChEBI" id="CHEBI:61560"/>
        <dbReference type="ChEBI" id="CHEBI:173112"/>
        <dbReference type="EC" id="2.7.7.49"/>
    </reaction>
</comment>
<evidence type="ECO:0000313" key="13">
    <source>
        <dbReference type="Proteomes" id="UP000068026"/>
    </source>
</evidence>
<dbReference type="EMBL" id="FQUA01000012">
    <property type="protein sequence ID" value="SHE97751.1"/>
    <property type="molecule type" value="Genomic_DNA"/>
</dbReference>
<dbReference type="GO" id="GO:0051607">
    <property type="term" value="P:defense response to virus"/>
    <property type="evidence" value="ECO:0007669"/>
    <property type="project" value="UniProtKB-KW"/>
</dbReference>
<dbReference type="GO" id="GO:0046872">
    <property type="term" value="F:metal ion binding"/>
    <property type="evidence" value="ECO:0007669"/>
    <property type="project" value="UniProtKB-KW"/>
</dbReference>
<dbReference type="InterPro" id="IPR043502">
    <property type="entry name" value="DNA/RNA_pol_sf"/>
</dbReference>
<dbReference type="KEGG" id="cpro:CPRO_17690"/>
<keyword evidence="6 12" id="KW-0695">RNA-directed DNA polymerase</keyword>
<dbReference type="PRINTS" id="PR00866">
    <property type="entry name" value="RNADNAPOLMS"/>
</dbReference>
<evidence type="ECO:0000256" key="3">
    <source>
        <dbReference type="ARBA" id="ARBA00022695"/>
    </source>
</evidence>
<reference evidence="11 13" key="1">
    <citation type="journal article" date="2016" name="Genome Announc.">
        <title>Complete Genome Sequence of the Amino Acid-Fermenting Clostridium propionicum X2 (DSM 1682).</title>
        <authorList>
            <person name="Poehlein A."/>
            <person name="Schlien K."/>
            <person name="Chowdhury N.P."/>
            <person name="Gottschalk G."/>
            <person name="Buckel W."/>
            <person name="Daniel R."/>
        </authorList>
    </citation>
    <scope>NUCLEOTIDE SEQUENCE [LARGE SCALE GENOMIC DNA]</scope>
    <source>
        <strain evidence="11 13">X2</strain>
    </source>
</reference>
<organism evidence="12 14">
    <name type="scientific">Anaerotignum propionicum DSM 1682</name>
    <dbReference type="NCBI Taxonomy" id="991789"/>
    <lineage>
        <taxon>Bacteria</taxon>
        <taxon>Bacillati</taxon>
        <taxon>Bacillota</taxon>
        <taxon>Clostridia</taxon>
        <taxon>Lachnospirales</taxon>
        <taxon>Anaerotignaceae</taxon>
        <taxon>Anaerotignum</taxon>
    </lineage>
</organism>
<dbReference type="OrthoDB" id="9788687at2"/>
<feature type="domain" description="Reverse transcriptase" evidence="10">
    <location>
        <begin position="1"/>
        <end position="223"/>
    </location>
</feature>
<dbReference type="InterPro" id="IPR000477">
    <property type="entry name" value="RT_dom"/>
</dbReference>
<evidence type="ECO:0000256" key="6">
    <source>
        <dbReference type="ARBA" id="ARBA00022918"/>
    </source>
</evidence>
<dbReference type="AlphaFoldDB" id="A0A0X1U8T0"/>
<dbReference type="EC" id="2.7.7.49" evidence="1"/>
<evidence type="ECO:0000313" key="11">
    <source>
        <dbReference type="EMBL" id="AMJ41357.1"/>
    </source>
</evidence>
<dbReference type="Proteomes" id="UP000068026">
    <property type="component" value="Chromosome"/>
</dbReference>
<evidence type="ECO:0000313" key="12">
    <source>
        <dbReference type="EMBL" id="SHE97751.1"/>
    </source>
</evidence>
<evidence type="ECO:0000259" key="10">
    <source>
        <dbReference type="PROSITE" id="PS50878"/>
    </source>
</evidence>
<dbReference type="GO" id="GO:0003723">
    <property type="term" value="F:RNA binding"/>
    <property type="evidence" value="ECO:0007669"/>
    <property type="project" value="InterPro"/>
</dbReference>
<sequence>MNNDLSTFYIPKAKGYRKITTYKDRNGDLIKYHDKVNISLQKRLKQSIFAKAYIKKRSIVTNAKTHMYNDIFISMDIKDFFQSITHDRLINTLYYEINKNSVGHFTLEQCRDLVKSCSTGQRGIAIGLKPSPILANIYLKDFDGVLYGWLKKLDLDNVIYTRYADDMMVSYRSNSKDTVPINKEIISKVSELLKLSYLRLNASKTRIINLNISNHVRITGINIIKNDDNFRMLTVGRKQKDDLYYRSIGLFIKETKDDKWYLEAKKIQGMQSFILSVEGERYLNTYSKKMNIVINDLGFKNLKDLIDNLI</sequence>
<reference evidence="14" key="3">
    <citation type="submission" date="2016-11" db="EMBL/GenBank/DDBJ databases">
        <authorList>
            <person name="Jaros S."/>
            <person name="Januszkiewicz K."/>
            <person name="Wedrychowicz H."/>
        </authorList>
    </citation>
    <scope>NUCLEOTIDE SEQUENCE [LARGE SCALE GENOMIC DNA]</scope>
    <source>
        <strain evidence="14">DSM 1682</strain>
    </source>
</reference>
<evidence type="ECO:0000256" key="1">
    <source>
        <dbReference type="ARBA" id="ARBA00012493"/>
    </source>
</evidence>
<keyword evidence="13" id="KW-1185">Reference proteome</keyword>
<evidence type="ECO:0000256" key="4">
    <source>
        <dbReference type="ARBA" id="ARBA00022723"/>
    </source>
</evidence>
<dbReference type="InterPro" id="IPR051083">
    <property type="entry name" value="GrpII_Intron_Splice-Mob/Def"/>
</dbReference>
<name>A0A0X1U8T0_ANAPI</name>
<evidence type="ECO:0000256" key="5">
    <source>
        <dbReference type="ARBA" id="ARBA00022842"/>
    </source>
</evidence>
<dbReference type="RefSeq" id="WP_066050436.1">
    <property type="nucleotide sequence ID" value="NZ_CP014223.1"/>
</dbReference>
<evidence type="ECO:0000256" key="9">
    <source>
        <dbReference type="ARBA" id="ARBA00048173"/>
    </source>
</evidence>
<evidence type="ECO:0000313" key="14">
    <source>
        <dbReference type="Proteomes" id="UP000184204"/>
    </source>
</evidence>
<keyword evidence="4" id="KW-0479">Metal-binding</keyword>
<keyword evidence="3" id="KW-0548">Nucleotidyltransferase</keyword>
<dbReference type="GO" id="GO:0003964">
    <property type="term" value="F:RNA-directed DNA polymerase activity"/>
    <property type="evidence" value="ECO:0007669"/>
    <property type="project" value="UniProtKB-KW"/>
</dbReference>
<dbReference type="PANTHER" id="PTHR34047:SF8">
    <property type="entry name" value="PROTEIN YKFC"/>
    <property type="match status" value="1"/>
</dbReference>
<dbReference type="EMBL" id="CP014223">
    <property type="protein sequence ID" value="AMJ41357.1"/>
    <property type="molecule type" value="Genomic_DNA"/>
</dbReference>
<evidence type="ECO:0000256" key="8">
    <source>
        <dbReference type="ARBA" id="ARBA00034120"/>
    </source>
</evidence>
<dbReference type="SUPFAM" id="SSF56672">
    <property type="entry name" value="DNA/RNA polymerases"/>
    <property type="match status" value="1"/>
</dbReference>
<evidence type="ECO:0000256" key="7">
    <source>
        <dbReference type="ARBA" id="ARBA00023118"/>
    </source>
</evidence>
<comment type="similarity">
    <text evidence="8">Belongs to the bacterial reverse transcriptase family.</text>
</comment>
<proteinExistence type="inferred from homology"/>
<accession>A0A0X1U8T0</accession>
<dbReference type="Proteomes" id="UP000184204">
    <property type="component" value="Unassembled WGS sequence"/>
</dbReference>
<keyword evidence="2" id="KW-0808">Transferase</keyword>
<reference evidence="12" key="4">
    <citation type="submission" date="2016-11" db="EMBL/GenBank/DDBJ databases">
        <authorList>
            <person name="Varghese N."/>
            <person name="Submissions S."/>
        </authorList>
    </citation>
    <scope>NUCLEOTIDE SEQUENCE</scope>
    <source>
        <strain evidence="12">DSM 1682</strain>
    </source>
</reference>
<dbReference type="InterPro" id="IPR000123">
    <property type="entry name" value="Reverse_transcriptase_msDNA"/>
</dbReference>
<protein>
    <recommendedName>
        <fullName evidence="1">RNA-directed DNA polymerase</fullName>
        <ecNumber evidence="1">2.7.7.49</ecNumber>
    </recommendedName>
</protein>
<keyword evidence="5" id="KW-0460">Magnesium</keyword>
<gene>
    <name evidence="11" type="ORF">CPRO_17690</name>
    <name evidence="12" type="ORF">SAMN02745151_02396</name>
</gene>
<dbReference type="PROSITE" id="PS50878">
    <property type="entry name" value="RT_POL"/>
    <property type="match status" value="1"/>
</dbReference>
<dbReference type="Pfam" id="PF00078">
    <property type="entry name" value="RVT_1"/>
    <property type="match status" value="1"/>
</dbReference>
<dbReference type="PANTHER" id="PTHR34047">
    <property type="entry name" value="NUCLEAR INTRON MATURASE 1, MITOCHONDRIAL-RELATED"/>
    <property type="match status" value="1"/>
</dbReference>
<reference evidence="13" key="2">
    <citation type="submission" date="2016-01" db="EMBL/GenBank/DDBJ databases">
        <authorList>
            <person name="Poehlein A."/>
            <person name="Schlien K."/>
            <person name="Gottschalk G."/>
            <person name="Buckel W."/>
            <person name="Daniel R."/>
        </authorList>
    </citation>
    <scope>NUCLEOTIDE SEQUENCE [LARGE SCALE GENOMIC DNA]</scope>
    <source>
        <strain evidence="13">X2</strain>
    </source>
</reference>